<comment type="catalytic activity">
    <reaction evidence="3">
        <text>adenosylcob(III)inamide + GTP = adenosylcob(III)inamide phosphate + GDP + H(+)</text>
        <dbReference type="Rhea" id="RHEA:15765"/>
        <dbReference type="ChEBI" id="CHEBI:2480"/>
        <dbReference type="ChEBI" id="CHEBI:15378"/>
        <dbReference type="ChEBI" id="CHEBI:37565"/>
        <dbReference type="ChEBI" id="CHEBI:58189"/>
        <dbReference type="ChEBI" id="CHEBI:58502"/>
        <dbReference type="EC" id="2.7.1.156"/>
    </reaction>
</comment>
<keyword evidence="14" id="KW-0067">ATP-binding</keyword>
<keyword evidence="12 19" id="KW-0547">Nucleotide-binding</keyword>
<evidence type="ECO:0000256" key="6">
    <source>
        <dbReference type="ARBA" id="ARBA00005159"/>
    </source>
</evidence>
<dbReference type="Pfam" id="PF02283">
    <property type="entry name" value="CobU"/>
    <property type="match status" value="1"/>
</dbReference>
<gene>
    <name evidence="20" type="primary">cobP</name>
    <name evidence="20" type="ORF">Psch_00330</name>
</gene>
<dbReference type="PIRSF" id="PIRSF006135">
    <property type="entry name" value="CobU"/>
    <property type="match status" value="1"/>
</dbReference>
<feature type="binding site" evidence="19">
    <location>
        <position position="97"/>
    </location>
    <ligand>
        <name>GTP</name>
        <dbReference type="ChEBI" id="CHEBI:37565"/>
    </ligand>
</feature>
<comment type="caution">
    <text evidence="20">The sequence shown here is derived from an EMBL/GenBank/DDBJ whole genome shotgun (WGS) entry which is preliminary data.</text>
</comment>
<proteinExistence type="inferred from homology"/>
<dbReference type="PANTHER" id="PTHR34848">
    <property type="match status" value="1"/>
</dbReference>
<reference evidence="20 21" key="1">
    <citation type="journal article" date="2018" name="Environ. Microbiol.">
        <title>Novel energy conservation strategies and behaviour of Pelotomaculum schinkii driving syntrophic propionate catabolism.</title>
        <authorList>
            <person name="Hidalgo-Ahumada C.A.P."/>
            <person name="Nobu M.K."/>
            <person name="Narihiro T."/>
            <person name="Tamaki H."/>
            <person name="Liu W.T."/>
            <person name="Kamagata Y."/>
            <person name="Stams A.J.M."/>
            <person name="Imachi H."/>
            <person name="Sousa D.Z."/>
        </authorList>
    </citation>
    <scope>NUCLEOTIDE SEQUENCE [LARGE SCALE GENOMIC DNA]</scope>
    <source>
        <strain evidence="20 21">HH</strain>
    </source>
</reference>
<sequence>MVSPFKVLIGWWIMKGKLILVLGGARSGKSELAENIASRLGGAVKYIATATIQDPEMAERVKLHQGRRPASWLTFEEPTNILGVLKDGKQGDVFLLDCATLWLTNLLLAENLPRCGAATAEKQEYILGQAQAAAETIHQGHHLIIVSSEVGLGLVPDYPLSRTFRDLAGKVNQLLASKADQVYLTIAGLPLEIKSLAEQKWSD</sequence>
<comment type="pathway">
    <text evidence="5">Cofactor biosynthesis; adenosylcobalamin biosynthesis; adenosylcobalamin from cob(II)yrinate a,c-diamide: step 6/7.</text>
</comment>
<evidence type="ECO:0000256" key="9">
    <source>
        <dbReference type="ARBA" id="ARBA00012523"/>
    </source>
</evidence>
<dbReference type="NCBIfam" id="NF004469">
    <property type="entry name" value="PRK05800.1"/>
    <property type="match status" value="1"/>
</dbReference>
<evidence type="ECO:0000256" key="17">
    <source>
        <dbReference type="ARBA" id="ARBA00030571"/>
    </source>
</evidence>
<dbReference type="GO" id="GO:0043752">
    <property type="term" value="F:adenosylcobinamide kinase activity"/>
    <property type="evidence" value="ECO:0007669"/>
    <property type="project" value="UniProtKB-EC"/>
</dbReference>
<evidence type="ECO:0000256" key="3">
    <source>
        <dbReference type="ARBA" id="ARBA00001522"/>
    </source>
</evidence>
<comment type="catalytic activity">
    <reaction evidence="1">
        <text>adenosylcob(III)inamide + ATP = adenosylcob(III)inamide phosphate + ADP + H(+)</text>
        <dbReference type="Rhea" id="RHEA:15769"/>
        <dbReference type="ChEBI" id="CHEBI:2480"/>
        <dbReference type="ChEBI" id="CHEBI:15378"/>
        <dbReference type="ChEBI" id="CHEBI:30616"/>
        <dbReference type="ChEBI" id="CHEBI:58502"/>
        <dbReference type="ChEBI" id="CHEBI:456216"/>
        <dbReference type="EC" id="2.7.1.156"/>
    </reaction>
</comment>
<evidence type="ECO:0000256" key="11">
    <source>
        <dbReference type="ARBA" id="ARBA00022679"/>
    </source>
</evidence>
<evidence type="ECO:0000313" key="20">
    <source>
        <dbReference type="EMBL" id="TEB06798.1"/>
    </source>
</evidence>
<keyword evidence="11 20" id="KW-0808">Transferase</keyword>
<keyword evidence="15 19" id="KW-0342">GTP-binding</keyword>
<keyword evidence="21" id="KW-1185">Reference proteome</keyword>
<evidence type="ECO:0000256" key="18">
    <source>
        <dbReference type="PIRSR" id="PIRSR006135-1"/>
    </source>
</evidence>
<dbReference type="EMBL" id="QFGA01000001">
    <property type="protein sequence ID" value="TEB06798.1"/>
    <property type="molecule type" value="Genomic_DNA"/>
</dbReference>
<feature type="binding site" evidence="19">
    <location>
        <begin position="48"/>
        <end position="50"/>
    </location>
    <ligand>
        <name>GTP</name>
        <dbReference type="ChEBI" id="CHEBI:37565"/>
    </ligand>
</feature>
<dbReference type="EC" id="2.7.7.62" evidence="9"/>
<dbReference type="CDD" id="cd00544">
    <property type="entry name" value="CobU"/>
    <property type="match status" value="1"/>
</dbReference>
<dbReference type="GO" id="GO:0005524">
    <property type="term" value="F:ATP binding"/>
    <property type="evidence" value="ECO:0007669"/>
    <property type="project" value="UniProtKB-KW"/>
</dbReference>
<dbReference type="AlphaFoldDB" id="A0A4Y7RCQ0"/>
<feature type="binding site" evidence="19">
    <location>
        <position position="76"/>
    </location>
    <ligand>
        <name>GTP</name>
        <dbReference type="ChEBI" id="CHEBI:37565"/>
    </ligand>
</feature>
<dbReference type="RefSeq" id="WP_243123921.1">
    <property type="nucleotide sequence ID" value="NZ_QFGA01000001.1"/>
</dbReference>
<evidence type="ECO:0000313" key="21">
    <source>
        <dbReference type="Proteomes" id="UP000298324"/>
    </source>
</evidence>
<accession>A0A4Y7RCQ0</accession>
<dbReference type="GO" id="GO:0009236">
    <property type="term" value="P:cobalamin biosynthetic process"/>
    <property type="evidence" value="ECO:0007669"/>
    <property type="project" value="UniProtKB-UniPathway"/>
</dbReference>
<protein>
    <recommendedName>
        <fullName evidence="16">Adenosylcobinamide kinase</fullName>
        <ecNumber evidence="8">2.7.1.156</ecNumber>
        <ecNumber evidence="9">2.7.7.62</ecNumber>
    </recommendedName>
    <alternativeName>
        <fullName evidence="17">Adenosylcobinamide-phosphate guanylyltransferase</fullName>
    </alternativeName>
</protein>
<dbReference type="GO" id="GO:0008820">
    <property type="term" value="F:cobinamide phosphate guanylyltransferase activity"/>
    <property type="evidence" value="ECO:0007669"/>
    <property type="project" value="UniProtKB-EC"/>
</dbReference>
<evidence type="ECO:0000256" key="1">
    <source>
        <dbReference type="ARBA" id="ARBA00000312"/>
    </source>
</evidence>
<keyword evidence="10" id="KW-0169">Cobalamin biosynthesis</keyword>
<organism evidence="20 21">
    <name type="scientific">Pelotomaculum schinkii</name>
    <dbReference type="NCBI Taxonomy" id="78350"/>
    <lineage>
        <taxon>Bacteria</taxon>
        <taxon>Bacillati</taxon>
        <taxon>Bacillota</taxon>
        <taxon>Clostridia</taxon>
        <taxon>Eubacteriales</taxon>
        <taxon>Desulfotomaculaceae</taxon>
        <taxon>Pelotomaculum</taxon>
    </lineage>
</organism>
<dbReference type="UniPathway" id="UPA00148">
    <property type="reaction ID" value="UER00236"/>
</dbReference>
<evidence type="ECO:0000256" key="14">
    <source>
        <dbReference type="ARBA" id="ARBA00022840"/>
    </source>
</evidence>
<dbReference type="InterPro" id="IPR003203">
    <property type="entry name" value="CobU/CobP"/>
</dbReference>
<keyword evidence="13" id="KW-0418">Kinase</keyword>
<evidence type="ECO:0000256" key="7">
    <source>
        <dbReference type="ARBA" id="ARBA00007490"/>
    </source>
</evidence>
<evidence type="ECO:0000256" key="8">
    <source>
        <dbReference type="ARBA" id="ARBA00012016"/>
    </source>
</evidence>
<evidence type="ECO:0000256" key="10">
    <source>
        <dbReference type="ARBA" id="ARBA00022573"/>
    </source>
</evidence>
<evidence type="ECO:0000256" key="12">
    <source>
        <dbReference type="ARBA" id="ARBA00022741"/>
    </source>
</evidence>
<dbReference type="EC" id="2.7.1.156" evidence="8"/>
<feature type="active site" description="GMP-histidine intermediate" evidence="18">
    <location>
        <position position="64"/>
    </location>
</feature>
<evidence type="ECO:0000256" key="16">
    <source>
        <dbReference type="ARBA" id="ARBA00029570"/>
    </source>
</evidence>
<evidence type="ECO:0000256" key="5">
    <source>
        <dbReference type="ARBA" id="ARBA00004692"/>
    </source>
</evidence>
<comment type="similarity">
    <text evidence="7">Belongs to the CobU/CobP family.</text>
</comment>
<evidence type="ECO:0000256" key="15">
    <source>
        <dbReference type="ARBA" id="ARBA00023134"/>
    </source>
</evidence>
<evidence type="ECO:0000256" key="19">
    <source>
        <dbReference type="PIRSR" id="PIRSR006135-2"/>
    </source>
</evidence>
<evidence type="ECO:0000256" key="13">
    <source>
        <dbReference type="ARBA" id="ARBA00022777"/>
    </source>
</evidence>
<comment type="function">
    <text evidence="4">Catalyzes ATP-dependent phosphorylation of adenosylcobinamide and addition of GMP to adenosylcobinamide phosphate.</text>
</comment>
<comment type="pathway">
    <text evidence="6">Cofactor biosynthesis; adenosylcobalamin biosynthesis; adenosylcobalamin from cob(II)yrinate a,c-diamide: step 5/7.</text>
</comment>
<evidence type="ECO:0000256" key="4">
    <source>
        <dbReference type="ARBA" id="ARBA00003889"/>
    </source>
</evidence>
<comment type="catalytic activity">
    <reaction evidence="2">
        <text>adenosylcob(III)inamide phosphate + GTP + H(+) = adenosylcob(III)inamide-GDP + diphosphate</text>
        <dbReference type="Rhea" id="RHEA:22712"/>
        <dbReference type="ChEBI" id="CHEBI:15378"/>
        <dbReference type="ChEBI" id="CHEBI:33019"/>
        <dbReference type="ChEBI" id="CHEBI:37565"/>
        <dbReference type="ChEBI" id="CHEBI:58502"/>
        <dbReference type="ChEBI" id="CHEBI:60487"/>
        <dbReference type="EC" id="2.7.7.62"/>
    </reaction>
</comment>
<name>A0A4Y7RCQ0_9FIRM</name>
<dbReference type="PANTHER" id="PTHR34848:SF1">
    <property type="entry name" value="BIFUNCTIONAL ADENOSYLCOBALAMIN BIOSYNTHESIS PROTEIN COBU"/>
    <property type="match status" value="1"/>
</dbReference>
<dbReference type="GO" id="GO:0005525">
    <property type="term" value="F:GTP binding"/>
    <property type="evidence" value="ECO:0007669"/>
    <property type="project" value="UniProtKB-KW"/>
</dbReference>
<dbReference type="InterPro" id="IPR027417">
    <property type="entry name" value="P-loop_NTPase"/>
</dbReference>
<dbReference type="SUPFAM" id="SSF52540">
    <property type="entry name" value="P-loop containing nucleoside triphosphate hydrolases"/>
    <property type="match status" value="1"/>
</dbReference>
<feature type="binding site" evidence="19">
    <location>
        <begin position="23"/>
        <end position="30"/>
    </location>
    <ligand>
        <name>GTP</name>
        <dbReference type="ChEBI" id="CHEBI:37565"/>
    </ligand>
</feature>
<dbReference type="Gene3D" id="3.40.50.300">
    <property type="entry name" value="P-loop containing nucleotide triphosphate hydrolases"/>
    <property type="match status" value="1"/>
</dbReference>
<dbReference type="Proteomes" id="UP000298324">
    <property type="component" value="Unassembled WGS sequence"/>
</dbReference>
<evidence type="ECO:0000256" key="2">
    <source>
        <dbReference type="ARBA" id="ARBA00000711"/>
    </source>
</evidence>